<dbReference type="Proteomes" id="UP001230654">
    <property type="component" value="Unassembled WGS sequence"/>
</dbReference>
<dbReference type="RefSeq" id="WP_307166472.1">
    <property type="nucleotide sequence ID" value="NZ_JAUSWV010000002.1"/>
</dbReference>
<organism evidence="1 2">
    <name type="scientific">Streptomyces rishiriensis</name>
    <dbReference type="NCBI Taxonomy" id="68264"/>
    <lineage>
        <taxon>Bacteria</taxon>
        <taxon>Bacillati</taxon>
        <taxon>Actinomycetota</taxon>
        <taxon>Actinomycetes</taxon>
        <taxon>Kitasatosporales</taxon>
        <taxon>Streptomycetaceae</taxon>
        <taxon>Streptomyces</taxon>
    </lineage>
</organism>
<dbReference type="Gene3D" id="3.40.50.1820">
    <property type="entry name" value="alpha/beta hydrolase"/>
    <property type="match status" value="1"/>
</dbReference>
<name>A0ABU0P124_STRRH</name>
<dbReference type="EMBL" id="JAUSWV010000002">
    <property type="protein sequence ID" value="MDQ0584713.1"/>
    <property type="molecule type" value="Genomic_DNA"/>
</dbReference>
<proteinExistence type="predicted"/>
<dbReference type="InterPro" id="IPR029058">
    <property type="entry name" value="AB_hydrolase_fold"/>
</dbReference>
<protein>
    <submittedName>
        <fullName evidence="1">Pimeloyl-ACP methyl ester carboxylesterase</fullName>
    </submittedName>
</protein>
<keyword evidence="2" id="KW-1185">Reference proteome</keyword>
<dbReference type="SUPFAM" id="SSF53474">
    <property type="entry name" value="alpha/beta-Hydrolases"/>
    <property type="match status" value="1"/>
</dbReference>
<evidence type="ECO:0000313" key="1">
    <source>
        <dbReference type="EMBL" id="MDQ0584713.1"/>
    </source>
</evidence>
<comment type="caution">
    <text evidence="1">The sequence shown here is derived from an EMBL/GenBank/DDBJ whole genome shotgun (WGS) entry which is preliminary data.</text>
</comment>
<accession>A0ABU0P124</accession>
<gene>
    <name evidence="1" type="ORF">QF030_006891</name>
</gene>
<sequence length="58" mass="5962">MVRGDRGGTGLRSGERQGLSAFPHLRTVTVPDAGHLLLVAQPASVAAVVAEAVRASVR</sequence>
<evidence type="ECO:0000313" key="2">
    <source>
        <dbReference type="Proteomes" id="UP001230654"/>
    </source>
</evidence>
<reference evidence="1 2" key="1">
    <citation type="submission" date="2023-07" db="EMBL/GenBank/DDBJ databases">
        <title>Comparative genomics of wheat-associated soil bacteria to identify genetic determinants of phenazine resistance.</title>
        <authorList>
            <person name="Mouncey N."/>
        </authorList>
    </citation>
    <scope>NUCLEOTIDE SEQUENCE [LARGE SCALE GENOMIC DNA]</scope>
    <source>
        <strain evidence="1 2">B2I6</strain>
    </source>
</reference>